<dbReference type="AlphaFoldDB" id="A0A5C3MRW9"/>
<proteinExistence type="predicted"/>
<evidence type="ECO:0000313" key="1">
    <source>
        <dbReference type="EMBL" id="TFK48124.1"/>
    </source>
</evidence>
<dbReference type="Proteomes" id="UP000305948">
    <property type="component" value="Unassembled WGS sequence"/>
</dbReference>
<protein>
    <submittedName>
        <fullName evidence="1">Uncharacterized protein</fullName>
    </submittedName>
</protein>
<accession>A0A5C3MRW9</accession>
<dbReference type="EMBL" id="ML213520">
    <property type="protein sequence ID" value="TFK48124.1"/>
    <property type="molecule type" value="Genomic_DNA"/>
</dbReference>
<gene>
    <name evidence="1" type="ORF">OE88DRAFT_545022</name>
</gene>
<evidence type="ECO:0000313" key="2">
    <source>
        <dbReference type="Proteomes" id="UP000305948"/>
    </source>
</evidence>
<sequence>MAGRLVLGRLSQFESFPRVCVPCRHRLSSGRSSASLLMRRAHIPTLASASGCLCIWTLQLLELVPRFGFWSSLSYCFAYSYCSYCLAQGPRIFGLGR</sequence>
<name>A0A5C3MRW9_9AGAM</name>
<reference evidence="1 2" key="1">
    <citation type="journal article" date="2019" name="Nat. Ecol. Evol.">
        <title>Megaphylogeny resolves global patterns of mushroom evolution.</title>
        <authorList>
            <person name="Varga T."/>
            <person name="Krizsan K."/>
            <person name="Foldi C."/>
            <person name="Dima B."/>
            <person name="Sanchez-Garcia M."/>
            <person name="Sanchez-Ramirez S."/>
            <person name="Szollosi G.J."/>
            <person name="Szarkandi J.G."/>
            <person name="Papp V."/>
            <person name="Albert L."/>
            <person name="Andreopoulos W."/>
            <person name="Angelini C."/>
            <person name="Antonin V."/>
            <person name="Barry K.W."/>
            <person name="Bougher N.L."/>
            <person name="Buchanan P."/>
            <person name="Buyck B."/>
            <person name="Bense V."/>
            <person name="Catcheside P."/>
            <person name="Chovatia M."/>
            <person name="Cooper J."/>
            <person name="Damon W."/>
            <person name="Desjardin D."/>
            <person name="Finy P."/>
            <person name="Geml J."/>
            <person name="Haridas S."/>
            <person name="Hughes K."/>
            <person name="Justo A."/>
            <person name="Karasinski D."/>
            <person name="Kautmanova I."/>
            <person name="Kiss B."/>
            <person name="Kocsube S."/>
            <person name="Kotiranta H."/>
            <person name="LaButti K.M."/>
            <person name="Lechner B.E."/>
            <person name="Liimatainen K."/>
            <person name="Lipzen A."/>
            <person name="Lukacs Z."/>
            <person name="Mihaltcheva S."/>
            <person name="Morgado L.N."/>
            <person name="Niskanen T."/>
            <person name="Noordeloos M.E."/>
            <person name="Ohm R.A."/>
            <person name="Ortiz-Santana B."/>
            <person name="Ovrebo C."/>
            <person name="Racz N."/>
            <person name="Riley R."/>
            <person name="Savchenko A."/>
            <person name="Shiryaev A."/>
            <person name="Soop K."/>
            <person name="Spirin V."/>
            <person name="Szebenyi C."/>
            <person name="Tomsovsky M."/>
            <person name="Tulloss R.E."/>
            <person name="Uehling J."/>
            <person name="Grigoriev I.V."/>
            <person name="Vagvolgyi C."/>
            <person name="Papp T."/>
            <person name="Martin F.M."/>
            <person name="Miettinen O."/>
            <person name="Hibbett D.S."/>
            <person name="Nagy L.G."/>
        </authorList>
    </citation>
    <scope>NUCLEOTIDE SEQUENCE [LARGE SCALE GENOMIC DNA]</scope>
    <source>
        <strain evidence="1 2">OMC1185</strain>
    </source>
</reference>
<organism evidence="1 2">
    <name type="scientific">Heliocybe sulcata</name>
    <dbReference type="NCBI Taxonomy" id="5364"/>
    <lineage>
        <taxon>Eukaryota</taxon>
        <taxon>Fungi</taxon>
        <taxon>Dikarya</taxon>
        <taxon>Basidiomycota</taxon>
        <taxon>Agaricomycotina</taxon>
        <taxon>Agaricomycetes</taxon>
        <taxon>Gloeophyllales</taxon>
        <taxon>Gloeophyllaceae</taxon>
        <taxon>Heliocybe</taxon>
    </lineage>
</organism>
<keyword evidence="2" id="KW-1185">Reference proteome</keyword>